<dbReference type="GO" id="GO:0000400">
    <property type="term" value="F:four-way junction DNA binding"/>
    <property type="evidence" value="ECO:0007669"/>
    <property type="project" value="TreeGrafter"/>
</dbReference>
<dbReference type="GO" id="GO:0003690">
    <property type="term" value="F:double-stranded DNA binding"/>
    <property type="evidence" value="ECO:0007669"/>
    <property type="project" value="TreeGrafter"/>
</dbReference>
<reference evidence="2 3" key="1">
    <citation type="submission" date="2019-05" db="EMBL/GenBank/DDBJ databases">
        <title>Another draft genome of Portunus trituberculatus and its Hox gene families provides insights of decapod evolution.</title>
        <authorList>
            <person name="Jeong J.-H."/>
            <person name="Song I."/>
            <person name="Kim S."/>
            <person name="Choi T."/>
            <person name="Kim D."/>
            <person name="Ryu S."/>
            <person name="Kim W."/>
        </authorList>
    </citation>
    <scope>NUCLEOTIDE SEQUENCE [LARGE SCALE GENOMIC DNA]</scope>
    <source>
        <tissue evidence="2">Muscle</tissue>
    </source>
</reference>
<dbReference type="PANTHER" id="PTHR46456">
    <property type="entry name" value="DNA REPAIR PROTEIN RAD51 HOMOLOG 2"/>
    <property type="match status" value="1"/>
</dbReference>
<keyword evidence="3" id="KW-1185">Reference proteome</keyword>
<dbReference type="GO" id="GO:0003697">
    <property type="term" value="F:single-stranded DNA binding"/>
    <property type="evidence" value="ECO:0007669"/>
    <property type="project" value="TreeGrafter"/>
</dbReference>
<dbReference type="GO" id="GO:0033063">
    <property type="term" value="C:Rad51B-Rad51C-Rad51D-XRCC2 complex"/>
    <property type="evidence" value="ECO:0007669"/>
    <property type="project" value="InterPro"/>
</dbReference>
<dbReference type="OrthoDB" id="336321at2759"/>
<evidence type="ECO:0000313" key="3">
    <source>
        <dbReference type="Proteomes" id="UP000324222"/>
    </source>
</evidence>
<proteinExistence type="predicted"/>
<comment type="caution">
    <text evidence="2">The sequence shown here is derived from an EMBL/GenBank/DDBJ whole genome shotgun (WGS) entry which is preliminary data.</text>
</comment>
<dbReference type="AlphaFoldDB" id="A0A5B7CSZ2"/>
<dbReference type="GO" id="GO:0000724">
    <property type="term" value="P:double-strand break repair via homologous recombination"/>
    <property type="evidence" value="ECO:0007669"/>
    <property type="project" value="InterPro"/>
</dbReference>
<evidence type="ECO:0000313" key="2">
    <source>
        <dbReference type="EMBL" id="MPC12365.1"/>
    </source>
</evidence>
<accession>A0A5B7CSZ2</accession>
<dbReference type="InterPro" id="IPR027417">
    <property type="entry name" value="P-loop_NTPase"/>
</dbReference>
<dbReference type="GO" id="GO:0005524">
    <property type="term" value="F:ATP binding"/>
    <property type="evidence" value="ECO:0007669"/>
    <property type="project" value="InterPro"/>
</dbReference>
<evidence type="ECO:0000259" key="1">
    <source>
        <dbReference type="PROSITE" id="PS50162"/>
    </source>
</evidence>
<gene>
    <name evidence="2" type="primary">Rad51b</name>
    <name evidence="2" type="ORF">E2C01_005053</name>
</gene>
<dbReference type="PANTHER" id="PTHR46456:SF1">
    <property type="entry name" value="DNA REPAIR PROTEIN RAD51 HOMOLOG 2"/>
    <property type="match status" value="1"/>
</dbReference>
<name>A0A5B7CSZ2_PORTR</name>
<dbReference type="SUPFAM" id="SSF52540">
    <property type="entry name" value="P-loop containing nucleoside triphosphate hydrolases"/>
    <property type="match status" value="1"/>
</dbReference>
<organism evidence="2 3">
    <name type="scientific">Portunus trituberculatus</name>
    <name type="common">Swimming crab</name>
    <name type="synonym">Neptunus trituberculatus</name>
    <dbReference type="NCBI Taxonomy" id="210409"/>
    <lineage>
        <taxon>Eukaryota</taxon>
        <taxon>Metazoa</taxon>
        <taxon>Ecdysozoa</taxon>
        <taxon>Arthropoda</taxon>
        <taxon>Crustacea</taxon>
        <taxon>Multicrustacea</taxon>
        <taxon>Malacostraca</taxon>
        <taxon>Eumalacostraca</taxon>
        <taxon>Eucarida</taxon>
        <taxon>Decapoda</taxon>
        <taxon>Pleocyemata</taxon>
        <taxon>Brachyura</taxon>
        <taxon>Eubrachyura</taxon>
        <taxon>Portunoidea</taxon>
        <taxon>Portunidae</taxon>
        <taxon>Portuninae</taxon>
        <taxon>Portunus</taxon>
    </lineage>
</organism>
<dbReference type="Proteomes" id="UP000324222">
    <property type="component" value="Unassembled WGS sequence"/>
</dbReference>
<dbReference type="PROSITE" id="PS50162">
    <property type="entry name" value="RECA_2"/>
    <property type="match status" value="1"/>
</dbReference>
<dbReference type="EMBL" id="VSRR010000213">
    <property type="protein sequence ID" value="MPC12365.1"/>
    <property type="molecule type" value="Genomic_DNA"/>
</dbReference>
<dbReference type="InterPro" id="IPR020588">
    <property type="entry name" value="RecA_ATP-bd"/>
</dbReference>
<dbReference type="Gene3D" id="3.40.50.300">
    <property type="entry name" value="P-loop containing nucleotide triphosphate hydrolases"/>
    <property type="match status" value="1"/>
</dbReference>
<feature type="domain" description="RecA family profile 1" evidence="1">
    <location>
        <begin position="1"/>
        <end position="85"/>
    </location>
</feature>
<protein>
    <submittedName>
        <fullName evidence="2">DNA repair protein RAD51 2</fullName>
    </submittedName>
</protein>
<dbReference type="Pfam" id="PF08423">
    <property type="entry name" value="Rad51"/>
    <property type="match status" value="1"/>
</dbReference>
<dbReference type="InterPro" id="IPR030548">
    <property type="entry name" value="RAD51B"/>
</dbReference>
<dbReference type="GO" id="GO:0140664">
    <property type="term" value="F:ATP-dependent DNA damage sensor activity"/>
    <property type="evidence" value="ECO:0007669"/>
    <property type="project" value="InterPro"/>
</dbReference>
<dbReference type="InterPro" id="IPR013632">
    <property type="entry name" value="Rad51_C"/>
</dbReference>
<dbReference type="GO" id="GO:0005657">
    <property type="term" value="C:replication fork"/>
    <property type="evidence" value="ECO:0007669"/>
    <property type="project" value="TreeGrafter"/>
</dbReference>
<sequence length="85" mass="9460">MVCLTGPPGVGKTQWCLYITTKLLTAARGGVHPSAIYIDTESAVRPERIVEMMTNRYPELSSDIPQLLSRIHMFHPKTAASMLEM</sequence>